<dbReference type="EMBL" id="CADCWC010000087">
    <property type="protein sequence ID" value="CAA9525208.1"/>
    <property type="molecule type" value="Genomic_DNA"/>
</dbReference>
<evidence type="ECO:0000313" key="2">
    <source>
        <dbReference type="EMBL" id="CAA9525208.1"/>
    </source>
</evidence>
<feature type="non-terminal residue" evidence="2">
    <location>
        <position position="1"/>
    </location>
</feature>
<feature type="non-terminal residue" evidence="2">
    <location>
        <position position="32"/>
    </location>
</feature>
<sequence length="32" mass="3256">AGGLRAGCLDPAPADTRRRPPEPPGGRGSRDV</sequence>
<protein>
    <submittedName>
        <fullName evidence="2">Uncharacterized protein</fullName>
    </submittedName>
</protein>
<name>A0A6J4TK10_9ACTN</name>
<proteinExistence type="predicted"/>
<gene>
    <name evidence="2" type="ORF">AVDCRST_MAG79-464</name>
</gene>
<feature type="region of interest" description="Disordered" evidence="1">
    <location>
        <begin position="1"/>
        <end position="32"/>
    </location>
</feature>
<accession>A0A6J4TK10</accession>
<reference evidence="2" key="1">
    <citation type="submission" date="2020-02" db="EMBL/GenBank/DDBJ databases">
        <authorList>
            <person name="Meier V. D."/>
        </authorList>
    </citation>
    <scope>NUCLEOTIDE SEQUENCE</scope>
    <source>
        <strain evidence="2">AVDCRST_MAG79</strain>
    </source>
</reference>
<evidence type="ECO:0000256" key="1">
    <source>
        <dbReference type="SAM" id="MobiDB-lite"/>
    </source>
</evidence>
<organism evidence="2">
    <name type="scientific">uncultured Thermoleophilia bacterium</name>
    <dbReference type="NCBI Taxonomy" id="1497501"/>
    <lineage>
        <taxon>Bacteria</taxon>
        <taxon>Bacillati</taxon>
        <taxon>Actinomycetota</taxon>
        <taxon>Thermoleophilia</taxon>
        <taxon>environmental samples</taxon>
    </lineage>
</organism>
<dbReference type="AlphaFoldDB" id="A0A6J4TK10"/>